<comment type="similarity">
    <text evidence="2">Belongs to the methyl-accepting chemotaxis (MCP) protein family.</text>
</comment>
<dbReference type="EMBL" id="CP009687">
    <property type="protein sequence ID" value="AKL94771.1"/>
    <property type="molecule type" value="Genomic_DNA"/>
</dbReference>
<dbReference type="PROSITE" id="PS50885">
    <property type="entry name" value="HAMP"/>
    <property type="match status" value="1"/>
</dbReference>
<dbReference type="SMART" id="SM00304">
    <property type="entry name" value="HAMP"/>
    <property type="match status" value="1"/>
</dbReference>
<dbReference type="KEGG" id="cace:CACET_c13060"/>
<dbReference type="Gene3D" id="1.10.287.950">
    <property type="entry name" value="Methyl-accepting chemotaxis protein"/>
    <property type="match status" value="1"/>
</dbReference>
<reference evidence="3 4" key="1">
    <citation type="submission" date="2014-10" db="EMBL/GenBank/DDBJ databases">
        <title>Genome sequence of Clostridium aceticum DSM 1496.</title>
        <authorList>
            <person name="Poehlein A."/>
            <person name="Schiel-Bengelsdorf B."/>
            <person name="Gottschalk G."/>
            <person name="Duerre P."/>
            <person name="Daniel R."/>
        </authorList>
    </citation>
    <scope>NUCLEOTIDE SEQUENCE [LARGE SCALE GENOMIC DNA]</scope>
    <source>
        <strain evidence="3 4">DSM 1496</strain>
    </source>
</reference>
<keyword evidence="1" id="KW-0807">Transducer</keyword>
<dbReference type="PROSITE" id="PS50111">
    <property type="entry name" value="CHEMOTAXIS_TRANSDUC_2"/>
    <property type="match status" value="1"/>
</dbReference>
<dbReference type="Gene3D" id="1.10.8.500">
    <property type="entry name" value="HAMP domain in histidine kinase"/>
    <property type="match status" value="1"/>
</dbReference>
<dbReference type="OrthoDB" id="1062at2"/>
<evidence type="ECO:0000256" key="1">
    <source>
        <dbReference type="ARBA" id="ARBA00023224"/>
    </source>
</evidence>
<organism evidence="3 4">
    <name type="scientific">Clostridium aceticum</name>
    <dbReference type="NCBI Taxonomy" id="84022"/>
    <lineage>
        <taxon>Bacteria</taxon>
        <taxon>Bacillati</taxon>
        <taxon>Bacillota</taxon>
        <taxon>Clostridia</taxon>
        <taxon>Eubacteriales</taxon>
        <taxon>Clostridiaceae</taxon>
        <taxon>Clostridium</taxon>
    </lineage>
</organism>
<dbReference type="Pfam" id="PF00015">
    <property type="entry name" value="MCPsignal"/>
    <property type="match status" value="1"/>
</dbReference>
<dbReference type="PANTHER" id="PTHR32089">
    <property type="entry name" value="METHYL-ACCEPTING CHEMOTAXIS PROTEIN MCPB"/>
    <property type="match status" value="1"/>
</dbReference>
<gene>
    <name evidence="3" type="primary">mcp</name>
    <name evidence="3" type="ORF">CACET_c13060</name>
</gene>
<dbReference type="Proteomes" id="UP000035704">
    <property type="component" value="Chromosome"/>
</dbReference>
<dbReference type="GO" id="GO:0007165">
    <property type="term" value="P:signal transduction"/>
    <property type="evidence" value="ECO:0007669"/>
    <property type="project" value="UniProtKB-KW"/>
</dbReference>
<dbReference type="PANTHER" id="PTHR32089:SF112">
    <property type="entry name" value="LYSOZYME-LIKE PROTEIN-RELATED"/>
    <property type="match status" value="1"/>
</dbReference>
<dbReference type="SMART" id="SM00283">
    <property type="entry name" value="MA"/>
    <property type="match status" value="1"/>
</dbReference>
<dbReference type="InterPro" id="IPR004089">
    <property type="entry name" value="MCPsignal_dom"/>
</dbReference>
<sequence length="691" mass="75930">MIKKLTVKTNSLFSKIFLTSILCVIVPMLVSLIYASTSSTQSLEEEAINTLSALTSERRGQIEIALQGEVKLIESMGNEPFTVDIYQEFLEIKQLDATKSDRVSSIIETRRKASGGLYENIFYTWYENAEISVLMDSLGGDSVGRVLDTSQNSWRYHFLQNPKAGLGGHHLSPVTGRPVFLVAAPVFSKNSQELLGTVEKALDLEAMTENIIKGNTNHNVKTLLINSSGLVVSSEDQSQVLNLDLSQEEGDIQEFYQELVVNHSGIGFFTMEGVRNIASYEKSDYLNMHVISFMPTTQYISKINQLRVGLSIVAIISIILSALLIMLLTSRITKPIKRAVTHIQTIATGDFSQDIPEKYMQAKDETGVLMTSMDMMRKSIRGMIKTVVEESENLEDFVTRTNMQLLELNSQVEDVSATTEEMSAGMEETAASAEEMNASSNELEKAVESIAEKAQEGAVTSSEISKRAENLKENAIISQQKADDLRRSVDTGLRTAIEQSKAVDTINLLAESILQITAQTNLLALNAAIEAARAGEAGKGFAVVADEIRKLAEDSKKTVNEIQEVTKTVITLVKDLTQNSEKALDFIEVTVLNDYRTMVNTGELYSKDASSIEDLVTDFSGTAQELNASIQNMGRIINEISIANNESAAGSENIAERASIISQKTSEVTVVADKLKESSQRLKSVVDTFKI</sequence>
<evidence type="ECO:0000313" key="4">
    <source>
        <dbReference type="Proteomes" id="UP000035704"/>
    </source>
</evidence>
<keyword evidence="4" id="KW-1185">Reference proteome</keyword>
<dbReference type="SUPFAM" id="SSF58104">
    <property type="entry name" value="Methyl-accepting chemotaxis protein (MCP) signaling domain"/>
    <property type="match status" value="1"/>
</dbReference>
<protein>
    <submittedName>
        <fullName evidence="3">Methyl-accepting chemotaxis protein Mcp</fullName>
    </submittedName>
</protein>
<dbReference type="RefSeq" id="WP_052661241.1">
    <property type="nucleotide sequence ID" value="NZ_CP009687.1"/>
</dbReference>
<dbReference type="AlphaFoldDB" id="A0A0D8ICK5"/>
<dbReference type="InterPro" id="IPR003660">
    <property type="entry name" value="HAMP_dom"/>
</dbReference>
<dbReference type="CDD" id="cd06225">
    <property type="entry name" value="HAMP"/>
    <property type="match status" value="1"/>
</dbReference>
<name>A0A0D8ICK5_9CLOT</name>
<dbReference type="Pfam" id="PF00672">
    <property type="entry name" value="HAMP"/>
    <property type="match status" value="1"/>
</dbReference>
<dbReference type="STRING" id="84022.CACET_c13060"/>
<evidence type="ECO:0000256" key="2">
    <source>
        <dbReference type="ARBA" id="ARBA00029447"/>
    </source>
</evidence>
<dbReference type="GO" id="GO:0016020">
    <property type="term" value="C:membrane"/>
    <property type="evidence" value="ECO:0007669"/>
    <property type="project" value="InterPro"/>
</dbReference>
<dbReference type="PATRIC" id="fig|84022.5.peg.2764"/>
<accession>A0A0D8ICK5</accession>
<proteinExistence type="inferred from homology"/>
<dbReference type="Gene3D" id="3.30.450.20">
    <property type="entry name" value="PAS domain"/>
    <property type="match status" value="1"/>
</dbReference>
<evidence type="ECO:0000313" key="3">
    <source>
        <dbReference type="EMBL" id="AKL94771.1"/>
    </source>
</evidence>